<feature type="transmembrane region" description="Helical" evidence="8">
    <location>
        <begin position="141"/>
        <end position="162"/>
    </location>
</feature>
<feature type="transmembrane region" description="Helical" evidence="8">
    <location>
        <begin position="305"/>
        <end position="327"/>
    </location>
</feature>
<feature type="transmembrane region" description="Helical" evidence="8">
    <location>
        <begin position="211"/>
        <end position="234"/>
    </location>
</feature>
<dbReference type="RefSeq" id="WP_044427039.1">
    <property type="nucleotide sequence ID" value="NZ_BJYZ01000006.1"/>
</dbReference>
<gene>
    <name evidence="10" type="ORF">SAE02_15270</name>
</gene>
<evidence type="ECO:0000256" key="3">
    <source>
        <dbReference type="ARBA" id="ARBA00022448"/>
    </source>
</evidence>
<feature type="transmembrane region" description="Helical" evidence="8">
    <location>
        <begin position="108"/>
        <end position="129"/>
    </location>
</feature>
<dbReference type="PANTHER" id="PTHR43271">
    <property type="entry name" value="BLL2771 PROTEIN"/>
    <property type="match status" value="1"/>
</dbReference>
<evidence type="ECO:0000259" key="9">
    <source>
        <dbReference type="PROSITE" id="PS50850"/>
    </source>
</evidence>
<name>A0A512DLN5_9PROT</name>
<dbReference type="InterPro" id="IPR020846">
    <property type="entry name" value="MFS_dom"/>
</dbReference>
<dbReference type="GO" id="GO:0022857">
    <property type="term" value="F:transmembrane transporter activity"/>
    <property type="evidence" value="ECO:0007669"/>
    <property type="project" value="InterPro"/>
</dbReference>
<dbReference type="EMBL" id="BJYZ01000006">
    <property type="protein sequence ID" value="GEO37379.1"/>
    <property type="molecule type" value="Genomic_DNA"/>
</dbReference>
<keyword evidence="5 8" id="KW-0812">Transmembrane</keyword>
<feature type="transmembrane region" description="Helical" evidence="8">
    <location>
        <begin position="281"/>
        <end position="299"/>
    </location>
</feature>
<dbReference type="AlphaFoldDB" id="A0A512DLN5"/>
<evidence type="ECO:0000256" key="2">
    <source>
        <dbReference type="ARBA" id="ARBA00008335"/>
    </source>
</evidence>
<evidence type="ECO:0000256" key="4">
    <source>
        <dbReference type="ARBA" id="ARBA00022475"/>
    </source>
</evidence>
<evidence type="ECO:0000256" key="6">
    <source>
        <dbReference type="ARBA" id="ARBA00022989"/>
    </source>
</evidence>
<feature type="transmembrane region" description="Helical" evidence="8">
    <location>
        <begin position="52"/>
        <end position="74"/>
    </location>
</feature>
<reference evidence="10 11" key="1">
    <citation type="submission" date="2019-07" db="EMBL/GenBank/DDBJ databases">
        <title>Whole genome shotgun sequence of Skermanella aerolata NBRC 106429.</title>
        <authorList>
            <person name="Hosoyama A."/>
            <person name="Uohara A."/>
            <person name="Ohji S."/>
            <person name="Ichikawa N."/>
        </authorList>
    </citation>
    <scope>NUCLEOTIDE SEQUENCE [LARGE SCALE GENOMIC DNA]</scope>
    <source>
        <strain evidence="10 11">NBRC 106429</strain>
    </source>
</reference>
<dbReference type="OrthoDB" id="63984at2"/>
<protein>
    <submittedName>
        <fullName evidence="10">MFS transporter</fullName>
    </submittedName>
</protein>
<keyword evidence="6 8" id="KW-1133">Transmembrane helix</keyword>
<feature type="transmembrane region" description="Helical" evidence="8">
    <location>
        <begin position="20"/>
        <end position="46"/>
    </location>
</feature>
<keyword evidence="3" id="KW-0813">Transport</keyword>
<dbReference type="Pfam" id="PF07690">
    <property type="entry name" value="MFS_1"/>
    <property type="match status" value="1"/>
</dbReference>
<dbReference type="Gene3D" id="1.20.1250.20">
    <property type="entry name" value="MFS general substrate transporter like domains"/>
    <property type="match status" value="1"/>
</dbReference>
<evidence type="ECO:0000256" key="1">
    <source>
        <dbReference type="ARBA" id="ARBA00004651"/>
    </source>
</evidence>
<organism evidence="10 11">
    <name type="scientific">Skermanella aerolata</name>
    <dbReference type="NCBI Taxonomy" id="393310"/>
    <lineage>
        <taxon>Bacteria</taxon>
        <taxon>Pseudomonadati</taxon>
        <taxon>Pseudomonadota</taxon>
        <taxon>Alphaproteobacteria</taxon>
        <taxon>Rhodospirillales</taxon>
        <taxon>Azospirillaceae</taxon>
        <taxon>Skermanella</taxon>
    </lineage>
</organism>
<dbReference type="SUPFAM" id="SSF103473">
    <property type="entry name" value="MFS general substrate transporter"/>
    <property type="match status" value="1"/>
</dbReference>
<dbReference type="InterPro" id="IPR011701">
    <property type="entry name" value="MFS"/>
</dbReference>
<proteinExistence type="inferred from homology"/>
<keyword evidence="11" id="KW-1185">Reference proteome</keyword>
<sequence>MSLAAPFRPARISSAGRSAVVAAMAFFTVVDLFATQAILPMLAAAYGVAPSAMGMAVNACTLGMAVAGLATALFSRRIDRRNGVVASLVLLAVPTALLALAPDLTSFAVLRIAQGLCMSTAFALTLAWLGERGGMGQASAFAAYITGNVASNLVGRLVAATVTDGFGLAGNFAFFAALNLAGAALAWAAMRGAPPPASGPPVPLARRVRQLSTVPLLSGFAVGFCILFAFIGVFTYVNFVLVRPPLSLGMMSVGFVYFVFLPSIILTPLAGIAAGRWGVRSALWAGLGVAALGLVPLLSSDLVTVLLGMVLVGAGTFFAQATATGFVSRAAADRGAASGVYLAAYFSGGLAGSAVLGQAFDRFGWPASVLGVGLSLAAAAVLGFNLRTASAKNKIRQGG</sequence>
<dbReference type="InterPro" id="IPR036259">
    <property type="entry name" value="MFS_trans_sf"/>
</dbReference>
<keyword evidence="7 8" id="KW-0472">Membrane</keyword>
<dbReference type="Proteomes" id="UP000321523">
    <property type="component" value="Unassembled WGS sequence"/>
</dbReference>
<feature type="transmembrane region" description="Helical" evidence="8">
    <location>
        <begin position="254"/>
        <end position="274"/>
    </location>
</feature>
<evidence type="ECO:0000313" key="10">
    <source>
        <dbReference type="EMBL" id="GEO37379.1"/>
    </source>
</evidence>
<comment type="subcellular location">
    <subcellularLocation>
        <location evidence="1">Cell membrane</location>
        <topology evidence="1">Multi-pass membrane protein</topology>
    </subcellularLocation>
</comment>
<evidence type="ECO:0000313" key="11">
    <source>
        <dbReference type="Proteomes" id="UP000321523"/>
    </source>
</evidence>
<feature type="transmembrane region" description="Helical" evidence="8">
    <location>
        <begin position="83"/>
        <end position="102"/>
    </location>
</feature>
<dbReference type="GO" id="GO:0005886">
    <property type="term" value="C:plasma membrane"/>
    <property type="evidence" value="ECO:0007669"/>
    <property type="project" value="UniProtKB-SubCell"/>
</dbReference>
<comment type="similarity">
    <text evidence="2">Belongs to the major facilitator superfamily.</text>
</comment>
<dbReference type="CDD" id="cd17324">
    <property type="entry name" value="MFS_NepI_like"/>
    <property type="match status" value="1"/>
</dbReference>
<evidence type="ECO:0000256" key="5">
    <source>
        <dbReference type="ARBA" id="ARBA00022692"/>
    </source>
</evidence>
<feature type="transmembrane region" description="Helical" evidence="8">
    <location>
        <begin position="168"/>
        <end position="190"/>
    </location>
</feature>
<feature type="transmembrane region" description="Helical" evidence="8">
    <location>
        <begin position="363"/>
        <end position="386"/>
    </location>
</feature>
<dbReference type="PANTHER" id="PTHR43271:SF2">
    <property type="entry name" value="BLL2771 PROTEIN"/>
    <property type="match status" value="1"/>
</dbReference>
<accession>A0A512DLN5</accession>
<feature type="transmembrane region" description="Helical" evidence="8">
    <location>
        <begin position="339"/>
        <end position="357"/>
    </location>
</feature>
<evidence type="ECO:0000256" key="8">
    <source>
        <dbReference type="SAM" id="Phobius"/>
    </source>
</evidence>
<dbReference type="PROSITE" id="PS50850">
    <property type="entry name" value="MFS"/>
    <property type="match status" value="1"/>
</dbReference>
<feature type="domain" description="Major facilitator superfamily (MFS) profile" evidence="9">
    <location>
        <begin position="17"/>
        <end position="391"/>
    </location>
</feature>
<keyword evidence="4" id="KW-1003">Cell membrane</keyword>
<evidence type="ECO:0000256" key="7">
    <source>
        <dbReference type="ARBA" id="ARBA00023136"/>
    </source>
</evidence>
<comment type="caution">
    <text evidence="10">The sequence shown here is derived from an EMBL/GenBank/DDBJ whole genome shotgun (WGS) entry which is preliminary data.</text>
</comment>